<dbReference type="EMBL" id="HBIT01008857">
    <property type="protein sequence ID" value="CAE0618657.1"/>
    <property type="molecule type" value="Transcribed_RNA"/>
</dbReference>
<evidence type="ECO:0000259" key="1">
    <source>
        <dbReference type="Pfam" id="PF01370"/>
    </source>
</evidence>
<dbReference type="Gene3D" id="3.90.25.10">
    <property type="entry name" value="UDP-galactose 4-epimerase, domain 1"/>
    <property type="match status" value="1"/>
</dbReference>
<dbReference type="Pfam" id="PF01370">
    <property type="entry name" value="Epimerase"/>
    <property type="match status" value="1"/>
</dbReference>
<evidence type="ECO:0000313" key="2">
    <source>
        <dbReference type="EMBL" id="CAE0618657.1"/>
    </source>
</evidence>
<accession>A0A7S3XI97</accession>
<proteinExistence type="predicted"/>
<dbReference type="InterPro" id="IPR036291">
    <property type="entry name" value="NAD(P)-bd_dom_sf"/>
</dbReference>
<dbReference type="InterPro" id="IPR001509">
    <property type="entry name" value="Epimerase_deHydtase"/>
</dbReference>
<gene>
    <name evidence="2" type="ORF">OMAR00292_LOCUS4533</name>
</gene>
<dbReference type="SUPFAM" id="SSF51735">
    <property type="entry name" value="NAD(P)-binding Rossmann-fold domains"/>
    <property type="match status" value="1"/>
</dbReference>
<dbReference type="PANTHER" id="PTHR43238:SF1">
    <property type="entry name" value="GDP-L-FUCOSE SYNTHASE"/>
    <property type="match status" value="1"/>
</dbReference>
<reference evidence="2" key="1">
    <citation type="submission" date="2021-01" db="EMBL/GenBank/DDBJ databases">
        <authorList>
            <person name="Corre E."/>
            <person name="Pelletier E."/>
            <person name="Niang G."/>
            <person name="Scheremetjew M."/>
            <person name="Finn R."/>
            <person name="Kale V."/>
            <person name="Holt S."/>
            <person name="Cochrane G."/>
            <person name="Meng A."/>
            <person name="Brown T."/>
            <person name="Cohen L."/>
        </authorList>
    </citation>
    <scope>NUCLEOTIDE SEQUENCE</scope>
    <source>
        <strain evidence="2">CCMP1795</strain>
    </source>
</reference>
<organism evidence="2">
    <name type="scientific">Oxyrrhis marina</name>
    <name type="common">Dinoflagellate</name>
    <dbReference type="NCBI Taxonomy" id="2969"/>
    <lineage>
        <taxon>Eukaryota</taxon>
        <taxon>Sar</taxon>
        <taxon>Alveolata</taxon>
        <taxon>Dinophyceae</taxon>
        <taxon>Oxyrrhinales</taxon>
        <taxon>Oxyrrhinaceae</taxon>
        <taxon>Oxyrrhis</taxon>
    </lineage>
</organism>
<dbReference type="PANTHER" id="PTHR43238">
    <property type="entry name" value="GDP-L-FUCOSE SYNTHASE"/>
    <property type="match status" value="1"/>
</dbReference>
<protein>
    <recommendedName>
        <fullName evidence="1">NAD-dependent epimerase/dehydratase domain-containing protein</fullName>
    </recommendedName>
</protein>
<dbReference type="Gene3D" id="3.40.50.720">
    <property type="entry name" value="NAD(P)-binding Rossmann-like Domain"/>
    <property type="match status" value="1"/>
</dbReference>
<dbReference type="GO" id="GO:0050577">
    <property type="term" value="F:GDP-L-fucose synthase activity"/>
    <property type="evidence" value="ECO:0007669"/>
    <property type="project" value="TreeGrafter"/>
</dbReference>
<dbReference type="AlphaFoldDB" id="A0A7S3XI97"/>
<sequence>MADQIGFFEQNLAINQNVVKCCHAHDVARAIFCLSTCVFPAVVELPMNEKHIHEGPPHPSNEGYAYSKRMLECLVRYYRQAHQREWLCVIPTNIYGPHDNFSLQDGHVVPALIHKCYVASRDQTAFTVAGSGKPLRQFVYSEDLARAIISFLQKDHCKKNSSVIVCPDDGDELSIEEVASTIAGAFGFSGAVELDPSRADGIFRKTASNLELRRLLGEEFRFTSFADGISKTVEWFRDKTL</sequence>
<feature type="domain" description="NAD-dependent epimerase/dehydratase" evidence="1">
    <location>
        <begin position="3"/>
        <end position="156"/>
    </location>
</feature>
<name>A0A7S3XI97_OXYMA</name>